<dbReference type="EC" id="3.2.1.23" evidence="10"/>
<accession>A0A7W5DWA7</accession>
<feature type="domain" description="Glycoside hydrolase family 2 catalytic" evidence="6">
    <location>
        <begin position="312"/>
        <end position="514"/>
    </location>
</feature>
<evidence type="ECO:0000256" key="1">
    <source>
        <dbReference type="ARBA" id="ARBA00007401"/>
    </source>
</evidence>
<evidence type="ECO:0000259" key="5">
    <source>
        <dbReference type="Pfam" id="PF00703"/>
    </source>
</evidence>
<dbReference type="InterPro" id="IPR017853">
    <property type="entry name" value="GH"/>
</dbReference>
<dbReference type="Pfam" id="PF16355">
    <property type="entry name" value="DUF4982"/>
    <property type="match status" value="1"/>
</dbReference>
<keyword evidence="4" id="KW-0732">Signal</keyword>
<evidence type="ECO:0000259" key="7">
    <source>
        <dbReference type="Pfam" id="PF02837"/>
    </source>
</evidence>
<feature type="chain" id="PRO_5030567538" evidence="4">
    <location>
        <begin position="22"/>
        <end position="798"/>
    </location>
</feature>
<dbReference type="InterPro" id="IPR006103">
    <property type="entry name" value="Glyco_hydro_2_cat"/>
</dbReference>
<dbReference type="Gene3D" id="2.60.120.260">
    <property type="entry name" value="Galactose-binding domain-like"/>
    <property type="match status" value="1"/>
</dbReference>
<evidence type="ECO:0000256" key="2">
    <source>
        <dbReference type="ARBA" id="ARBA00022801"/>
    </source>
</evidence>
<comment type="caution">
    <text evidence="10">The sequence shown here is derived from an EMBL/GenBank/DDBJ whole genome shotgun (WGS) entry which is preliminary data.</text>
</comment>
<dbReference type="InterPro" id="IPR032311">
    <property type="entry name" value="DUF4982"/>
</dbReference>
<dbReference type="AlphaFoldDB" id="A0A7W5DWA7"/>
<gene>
    <name evidence="10" type="ORF">FHS27_001545</name>
</gene>
<dbReference type="InterPro" id="IPR006102">
    <property type="entry name" value="Ig-like_GH2"/>
</dbReference>
<dbReference type="InterPro" id="IPR040605">
    <property type="entry name" value="Glyco_hydro2_dom5"/>
</dbReference>
<keyword evidence="2 10" id="KW-0378">Hydrolase</keyword>
<dbReference type="RefSeq" id="WP_246419235.1">
    <property type="nucleotide sequence ID" value="NZ_JACHXU010000004.1"/>
</dbReference>
<dbReference type="InterPro" id="IPR036156">
    <property type="entry name" value="Beta-gal/glucu_dom_sf"/>
</dbReference>
<proteinExistence type="inferred from homology"/>
<feature type="domain" description="Glycoside hydrolase family 2" evidence="9">
    <location>
        <begin position="690"/>
        <end position="788"/>
    </location>
</feature>
<evidence type="ECO:0000259" key="8">
    <source>
        <dbReference type="Pfam" id="PF16355"/>
    </source>
</evidence>
<keyword evidence="3 10" id="KW-0326">Glycosidase</keyword>
<feature type="domain" description="Glycoside hydrolase family 2 immunoglobulin-like beta-sandwich" evidence="5">
    <location>
        <begin position="201"/>
        <end position="305"/>
    </location>
</feature>
<evidence type="ECO:0000256" key="4">
    <source>
        <dbReference type="SAM" id="SignalP"/>
    </source>
</evidence>
<dbReference type="GO" id="GO:0005975">
    <property type="term" value="P:carbohydrate metabolic process"/>
    <property type="evidence" value="ECO:0007669"/>
    <property type="project" value="InterPro"/>
</dbReference>
<dbReference type="Gene3D" id="3.20.20.80">
    <property type="entry name" value="Glycosidases"/>
    <property type="match status" value="1"/>
</dbReference>
<evidence type="ECO:0000259" key="6">
    <source>
        <dbReference type="Pfam" id="PF02836"/>
    </source>
</evidence>
<dbReference type="GO" id="GO:0004565">
    <property type="term" value="F:beta-galactosidase activity"/>
    <property type="evidence" value="ECO:0007669"/>
    <property type="project" value="UniProtKB-EC"/>
</dbReference>
<evidence type="ECO:0000313" key="11">
    <source>
        <dbReference type="Proteomes" id="UP000536179"/>
    </source>
</evidence>
<dbReference type="Proteomes" id="UP000536179">
    <property type="component" value="Unassembled WGS sequence"/>
</dbReference>
<dbReference type="Pfam" id="PF00703">
    <property type="entry name" value="Glyco_hydro_2"/>
    <property type="match status" value="1"/>
</dbReference>
<evidence type="ECO:0000256" key="3">
    <source>
        <dbReference type="ARBA" id="ARBA00023295"/>
    </source>
</evidence>
<keyword evidence="11" id="KW-1185">Reference proteome</keyword>
<dbReference type="Pfam" id="PF02837">
    <property type="entry name" value="Glyco_hydro_2_N"/>
    <property type="match status" value="1"/>
</dbReference>
<name>A0A7W5DWA7_9BACT</name>
<dbReference type="PRINTS" id="PR00132">
    <property type="entry name" value="GLHYDRLASE2"/>
</dbReference>
<dbReference type="EMBL" id="JACHXU010000004">
    <property type="protein sequence ID" value="MBB3205741.1"/>
    <property type="molecule type" value="Genomic_DNA"/>
</dbReference>
<evidence type="ECO:0000313" key="10">
    <source>
        <dbReference type="EMBL" id="MBB3205741.1"/>
    </source>
</evidence>
<dbReference type="Gene3D" id="2.60.40.10">
    <property type="entry name" value="Immunoglobulins"/>
    <property type="match status" value="3"/>
</dbReference>
<dbReference type="Pfam" id="PF18565">
    <property type="entry name" value="Glyco_hydro2_C5"/>
    <property type="match status" value="1"/>
</dbReference>
<evidence type="ECO:0000259" key="9">
    <source>
        <dbReference type="Pfam" id="PF18565"/>
    </source>
</evidence>
<dbReference type="InterPro" id="IPR006101">
    <property type="entry name" value="Glyco_hydro_2"/>
</dbReference>
<sequence length="798" mass="89030">MFRNLAIAFLLVCCVAVAANAAPIEYVADAANSVRDVISIDARWGFNRGDVSAASMREFDDRDWQTVDVPHDWAIAGPFAKDAPASREGAFLPSGVAWYRKHFSISNDFIGKKVFIEFDGVMANSDVWINGHHLGHRPNGYVSFRYELTDHLKFGANEENVIAVRSDTAKQVASRWYTGSGIYRHVRMVVVDPVHVAYEGVYVTTPEITSAHATVDVEVRVENRNDKKREVKVSTTIVDPDGTVVAEGNAASELESGASGMFDVHSVVENPVLWSLESPKLYTVIAKVIVDGVTRDQVSTPFGIRRAEFRSDTGFVLNGENVKIKGVCLHHCAGALGAAVPVSAWEHRLSRLRELGVNAVRTAHNPVAREFLDLCDRMGVLVMDEFFDCWTIGKRREDYHHHFREWAHRDMADTLRRDRNHPSVILYSVGNEIHDTPREELAKSILKDLVAICHDIDPTRPVTQGLFRPNVSHDYDNGLADMLDVIGTNYRDLELLQAWRDQPGRKIIGTEQGHDRKIWLACRDNDHHAGQFLWVGIDYLGESWQWPVTTYNSGLLDRTLRSYARGRERQSWWSETPMVRVFRRIAPTEKTPTDPGYEGIQWKRQQVLFDDWSPRATDDHEENVEVYSNCDEVELVLNGRSLGVQALPSDASARNWSVPFSVGRLIAIGRNDGVEVARDELATAGEAARIEVRVNRSTLTPGFDEVAYVEVTVTDSSGVRVPRSESEIAFKVDGPGKLIAVDSASIVSHEPFQASRRRAFRGRCIGIVRATDSKGVISVTASAEGLIPGVAKIDVSPE</sequence>
<dbReference type="Pfam" id="PF02836">
    <property type="entry name" value="Glyco_hydro_2_C"/>
    <property type="match status" value="1"/>
</dbReference>
<dbReference type="PANTHER" id="PTHR42732">
    <property type="entry name" value="BETA-GALACTOSIDASE"/>
    <property type="match status" value="1"/>
</dbReference>
<dbReference type="InterPro" id="IPR006104">
    <property type="entry name" value="Glyco_hydro_2_N"/>
</dbReference>
<reference evidence="10 11" key="1">
    <citation type="submission" date="2020-08" db="EMBL/GenBank/DDBJ databases">
        <title>Genomic Encyclopedia of Type Strains, Phase III (KMG-III): the genomes of soil and plant-associated and newly described type strains.</title>
        <authorList>
            <person name="Whitman W."/>
        </authorList>
    </citation>
    <scope>NUCLEOTIDE SEQUENCE [LARGE SCALE GENOMIC DNA]</scope>
    <source>
        <strain evidence="10 11">CECT 8075</strain>
    </source>
</reference>
<dbReference type="InterPro" id="IPR051913">
    <property type="entry name" value="GH2_Domain-Containing"/>
</dbReference>
<dbReference type="SUPFAM" id="SSF51445">
    <property type="entry name" value="(Trans)glycosidases"/>
    <property type="match status" value="1"/>
</dbReference>
<dbReference type="SUPFAM" id="SSF49785">
    <property type="entry name" value="Galactose-binding domain-like"/>
    <property type="match status" value="1"/>
</dbReference>
<dbReference type="SUPFAM" id="SSF49303">
    <property type="entry name" value="beta-Galactosidase/glucuronidase domain"/>
    <property type="match status" value="1"/>
</dbReference>
<dbReference type="PANTHER" id="PTHR42732:SF1">
    <property type="entry name" value="BETA-MANNOSIDASE"/>
    <property type="match status" value="1"/>
</dbReference>
<comment type="similarity">
    <text evidence="1">Belongs to the glycosyl hydrolase 2 family.</text>
</comment>
<feature type="domain" description="Glycosyl hydrolases family 2 sugar binding" evidence="7">
    <location>
        <begin position="60"/>
        <end position="188"/>
    </location>
</feature>
<feature type="signal peptide" evidence="4">
    <location>
        <begin position="1"/>
        <end position="21"/>
    </location>
</feature>
<dbReference type="InterPro" id="IPR008979">
    <property type="entry name" value="Galactose-bd-like_sf"/>
</dbReference>
<protein>
    <submittedName>
        <fullName evidence="10">Beta-galactosidase</fullName>
        <ecNumber evidence="10">3.2.1.23</ecNumber>
    </submittedName>
</protein>
<feature type="domain" description="DUF4982" evidence="8">
    <location>
        <begin position="623"/>
        <end position="677"/>
    </location>
</feature>
<dbReference type="InterPro" id="IPR013783">
    <property type="entry name" value="Ig-like_fold"/>
</dbReference>
<organism evidence="10 11">
    <name type="scientific">Aporhodopirellula rubra</name>
    <dbReference type="NCBI Taxonomy" id="980271"/>
    <lineage>
        <taxon>Bacteria</taxon>
        <taxon>Pseudomonadati</taxon>
        <taxon>Planctomycetota</taxon>
        <taxon>Planctomycetia</taxon>
        <taxon>Pirellulales</taxon>
        <taxon>Pirellulaceae</taxon>
        <taxon>Aporhodopirellula</taxon>
    </lineage>
</organism>